<dbReference type="Pfam" id="PF01243">
    <property type="entry name" value="PNPOx_N"/>
    <property type="match status" value="1"/>
</dbReference>
<dbReference type="RefSeq" id="WP_307395515.1">
    <property type="nucleotide sequence ID" value="NZ_BAAADK010000003.1"/>
</dbReference>
<dbReference type="InterPro" id="IPR012349">
    <property type="entry name" value="Split_barrel_FMN-bd"/>
</dbReference>
<proteinExistence type="predicted"/>
<dbReference type="SUPFAM" id="SSF50475">
    <property type="entry name" value="FMN-binding split barrel"/>
    <property type="match status" value="1"/>
</dbReference>
<dbReference type="InterPro" id="IPR011576">
    <property type="entry name" value="Pyridox_Oxase_N"/>
</dbReference>
<evidence type="ECO:0000259" key="1">
    <source>
        <dbReference type="Pfam" id="PF01243"/>
    </source>
</evidence>
<dbReference type="NCBIfam" id="NF005232">
    <property type="entry name" value="PRK06733.1"/>
    <property type="match status" value="1"/>
</dbReference>
<gene>
    <name evidence="2" type="ORF">J2S11_002840</name>
</gene>
<comment type="caution">
    <text evidence="2">The sequence shown here is derived from an EMBL/GenBank/DDBJ whole genome shotgun (WGS) entry which is preliminary data.</text>
</comment>
<dbReference type="EMBL" id="JAUSTY010000011">
    <property type="protein sequence ID" value="MDQ0166924.1"/>
    <property type="molecule type" value="Genomic_DNA"/>
</dbReference>
<accession>A0ABT9W1F9</accession>
<keyword evidence="3" id="KW-1185">Reference proteome</keyword>
<evidence type="ECO:0000313" key="3">
    <source>
        <dbReference type="Proteomes" id="UP001235840"/>
    </source>
</evidence>
<reference evidence="2 3" key="1">
    <citation type="submission" date="2023-07" db="EMBL/GenBank/DDBJ databases">
        <title>Genomic Encyclopedia of Type Strains, Phase IV (KMG-IV): sequencing the most valuable type-strain genomes for metagenomic binning, comparative biology and taxonomic classification.</title>
        <authorList>
            <person name="Goeker M."/>
        </authorList>
    </citation>
    <scope>NUCLEOTIDE SEQUENCE [LARGE SCALE GENOMIC DNA]</scope>
    <source>
        <strain evidence="2 3">DSM 12751</strain>
    </source>
</reference>
<feature type="domain" description="Pyridoxamine 5'-phosphate oxidase N-terminal" evidence="1">
    <location>
        <begin position="11"/>
        <end position="96"/>
    </location>
</feature>
<protein>
    <submittedName>
        <fullName evidence="2">Flavin reductase (DIM6/NTAB) family NADH-FMN oxidoreductase RutF</fullName>
    </submittedName>
</protein>
<sequence>MAKNTPATELNEDLQGLLQKERFITLATVDHESGAPSVSAISWVYAADAGTIKFAVDHRSRIIENINKNDAVVFNLIGAGSCFSISGKASVESERMEEVPIKLAKVSVSVSEVRDVMFYGAKIVTEPAYDKTYDEEAAAKLDKQVMDALKA</sequence>
<organism evidence="2 3">
    <name type="scientific">Caldalkalibacillus horti</name>
    <dbReference type="NCBI Taxonomy" id="77523"/>
    <lineage>
        <taxon>Bacteria</taxon>
        <taxon>Bacillati</taxon>
        <taxon>Bacillota</taxon>
        <taxon>Bacilli</taxon>
        <taxon>Bacillales</taxon>
        <taxon>Bacillaceae</taxon>
        <taxon>Caldalkalibacillus</taxon>
    </lineage>
</organism>
<evidence type="ECO:0000313" key="2">
    <source>
        <dbReference type="EMBL" id="MDQ0166924.1"/>
    </source>
</evidence>
<dbReference type="Proteomes" id="UP001235840">
    <property type="component" value="Unassembled WGS sequence"/>
</dbReference>
<dbReference type="Gene3D" id="2.30.110.10">
    <property type="entry name" value="Electron Transport, Fmn-binding Protein, Chain A"/>
    <property type="match status" value="1"/>
</dbReference>
<name>A0ABT9W1F9_9BACI</name>